<sequence length="261" mass="28271">MSRKAPIAAAPSGRGVKDISAERLVQLNAGEPARNLTECLAVDFAELLRAAAPGLGPRSIAALRAQAGAGISKRMVLAARILLEGLGPDAFRQLRDHRSDTVRGWACFMVGAMPDLTLKQRLGLIRPLADDAHFGVREWAWLAVRPQLAAELDAAVELLQPWTAEASERLRRYASESLRPRGVWCAHIAVLKADPGRALPLLEPLRADPSAYVQDSVANWLNDASKDQPAWVRDVCARWSAGKPAEATARICKRALRSIGA</sequence>
<dbReference type="AlphaFoldDB" id="A0A6S7F1B8"/>
<dbReference type="Proteomes" id="UP000494183">
    <property type="component" value="Unassembled WGS sequence"/>
</dbReference>
<proteinExistence type="predicted"/>
<accession>A0A6S7F1B8</accession>
<dbReference type="SUPFAM" id="SSF48371">
    <property type="entry name" value="ARM repeat"/>
    <property type="match status" value="1"/>
</dbReference>
<organism evidence="1 2">
    <name type="scientific">Achromobacter insolitus</name>
    <dbReference type="NCBI Taxonomy" id="217204"/>
    <lineage>
        <taxon>Bacteria</taxon>
        <taxon>Pseudomonadati</taxon>
        <taxon>Pseudomonadota</taxon>
        <taxon>Betaproteobacteria</taxon>
        <taxon>Burkholderiales</taxon>
        <taxon>Alcaligenaceae</taxon>
        <taxon>Achromobacter</taxon>
    </lineage>
</organism>
<protein>
    <recommendedName>
        <fullName evidence="3">DNA alkylation repair enzyme</fullName>
    </recommendedName>
</protein>
<keyword evidence="2" id="KW-1185">Reference proteome</keyword>
<evidence type="ECO:0008006" key="3">
    <source>
        <dbReference type="Google" id="ProtNLM"/>
    </source>
</evidence>
<dbReference type="EMBL" id="CADILH010000001">
    <property type="protein sequence ID" value="CAB3929893.1"/>
    <property type="molecule type" value="Genomic_DNA"/>
</dbReference>
<reference evidence="1 2" key="1">
    <citation type="submission" date="2020-04" db="EMBL/GenBank/DDBJ databases">
        <authorList>
            <person name="De Canck E."/>
        </authorList>
    </citation>
    <scope>NUCLEOTIDE SEQUENCE [LARGE SCALE GENOMIC DNA]</scope>
    <source>
        <strain evidence="1 2">LMG 6000</strain>
    </source>
</reference>
<evidence type="ECO:0000313" key="1">
    <source>
        <dbReference type="EMBL" id="CAB3929893.1"/>
    </source>
</evidence>
<name>A0A6S7F1B8_9BURK</name>
<dbReference type="InterPro" id="IPR016024">
    <property type="entry name" value="ARM-type_fold"/>
</dbReference>
<dbReference type="Gene3D" id="1.25.40.290">
    <property type="entry name" value="ARM repeat domains"/>
    <property type="match status" value="1"/>
</dbReference>
<gene>
    <name evidence="1" type="ORF">LMG6000_00946</name>
</gene>
<evidence type="ECO:0000313" key="2">
    <source>
        <dbReference type="Proteomes" id="UP000494183"/>
    </source>
</evidence>
<dbReference type="RefSeq" id="WP_175200958.1">
    <property type="nucleotide sequence ID" value="NZ_CADILH010000001.1"/>
</dbReference>